<comment type="subcellular location">
    <subcellularLocation>
        <location evidence="1">Cell membrane</location>
        <topology evidence="1">Multi-pass membrane protein</topology>
    </subcellularLocation>
</comment>
<keyword evidence="2" id="KW-1003">Cell membrane</keyword>
<feature type="domain" description="Type II secretion system protein GspF" evidence="7">
    <location>
        <begin position="148"/>
        <end position="269"/>
    </location>
</feature>
<evidence type="ECO:0000256" key="6">
    <source>
        <dbReference type="SAM" id="Phobius"/>
    </source>
</evidence>
<dbReference type="Proteomes" id="UP000182841">
    <property type="component" value="Unassembled WGS sequence"/>
</dbReference>
<evidence type="ECO:0000256" key="4">
    <source>
        <dbReference type="ARBA" id="ARBA00022989"/>
    </source>
</evidence>
<evidence type="ECO:0000256" key="1">
    <source>
        <dbReference type="ARBA" id="ARBA00004651"/>
    </source>
</evidence>
<protein>
    <submittedName>
        <fullName evidence="8">Type II secretion system (T2SS), protein F</fullName>
    </submittedName>
</protein>
<evidence type="ECO:0000256" key="3">
    <source>
        <dbReference type="ARBA" id="ARBA00022692"/>
    </source>
</evidence>
<sequence>MSAGWVEVVPRVWTWVPAAAGTLAAAWCVAETLGMLRTEGAVRRRAHLVCGVPAEGNPGRAGPWPPGRRAQAGKRCAERLRTRQVREGAASTGVGVLGLLLVGGPAGWFAGGAAGWGTWRLLRRRAAAQDPRSSTERTEEEQLPLVAELMAACLAAGAGPGRAAEAVGGSVGGPLGTRLARAAVELRLGAEPALVWGRFAERHWGVEFARCMERAGAAGVPAVESVARLATELRGSRARAAGSRARRAAVLVTGPLGLCFLPAFLTVGVVPVLLGLARSLW</sequence>
<reference evidence="9" key="1">
    <citation type="submission" date="2016-10" db="EMBL/GenBank/DDBJ databases">
        <authorList>
            <person name="Varghese N."/>
            <person name="Submissions S."/>
        </authorList>
    </citation>
    <scope>NUCLEOTIDE SEQUENCE [LARGE SCALE GENOMIC DNA]</scope>
    <source>
        <strain evidence="9">CGMCC 4.6825</strain>
    </source>
</reference>
<keyword evidence="3 6" id="KW-0812">Transmembrane</keyword>
<evidence type="ECO:0000256" key="5">
    <source>
        <dbReference type="ARBA" id="ARBA00023136"/>
    </source>
</evidence>
<dbReference type="InterPro" id="IPR018076">
    <property type="entry name" value="T2SS_GspF_dom"/>
</dbReference>
<dbReference type="GO" id="GO:0005886">
    <property type="term" value="C:plasma membrane"/>
    <property type="evidence" value="ECO:0007669"/>
    <property type="project" value="UniProtKB-SubCell"/>
</dbReference>
<evidence type="ECO:0000313" key="9">
    <source>
        <dbReference type="Proteomes" id="UP000182841"/>
    </source>
</evidence>
<gene>
    <name evidence="8" type="ORF">SAMN05421870_11534</name>
</gene>
<keyword evidence="5 6" id="KW-0472">Membrane</keyword>
<evidence type="ECO:0000259" key="7">
    <source>
        <dbReference type="Pfam" id="PF00482"/>
    </source>
</evidence>
<keyword evidence="9" id="KW-1185">Reference proteome</keyword>
<evidence type="ECO:0000256" key="2">
    <source>
        <dbReference type="ARBA" id="ARBA00022475"/>
    </source>
</evidence>
<name>A0A1H9W4T8_9ACTN</name>
<accession>A0A1H9W4T8</accession>
<dbReference type="PANTHER" id="PTHR35007">
    <property type="entry name" value="INTEGRAL MEMBRANE PROTEIN-RELATED"/>
    <property type="match status" value="1"/>
</dbReference>
<evidence type="ECO:0000313" key="8">
    <source>
        <dbReference type="EMBL" id="SES28885.1"/>
    </source>
</evidence>
<keyword evidence="4 6" id="KW-1133">Transmembrane helix</keyword>
<dbReference type="PANTHER" id="PTHR35007:SF3">
    <property type="entry name" value="POSSIBLE CONSERVED ALANINE RICH MEMBRANE PROTEIN"/>
    <property type="match status" value="1"/>
</dbReference>
<dbReference type="Pfam" id="PF00482">
    <property type="entry name" value="T2SSF"/>
    <property type="match status" value="1"/>
</dbReference>
<proteinExistence type="predicted"/>
<organism evidence="8 9">
    <name type="scientific">Streptomyces qinglanensis</name>
    <dbReference type="NCBI Taxonomy" id="943816"/>
    <lineage>
        <taxon>Bacteria</taxon>
        <taxon>Bacillati</taxon>
        <taxon>Actinomycetota</taxon>
        <taxon>Actinomycetes</taxon>
        <taxon>Kitasatosporales</taxon>
        <taxon>Streptomycetaceae</taxon>
        <taxon>Streptomyces</taxon>
    </lineage>
</organism>
<dbReference type="AlphaFoldDB" id="A0A1H9W4T8"/>
<dbReference type="EMBL" id="FOGO01000015">
    <property type="protein sequence ID" value="SES28885.1"/>
    <property type="molecule type" value="Genomic_DNA"/>
</dbReference>
<dbReference type="STRING" id="943816.AN217_00860"/>
<feature type="transmembrane region" description="Helical" evidence="6">
    <location>
        <begin position="12"/>
        <end position="36"/>
    </location>
</feature>
<feature type="transmembrane region" description="Helical" evidence="6">
    <location>
        <begin position="248"/>
        <end position="274"/>
    </location>
</feature>